<name>A0A077K316_CLOBO</name>
<geneLocation type="plasmid" evidence="1">
    <name>pCB111</name>
</geneLocation>
<proteinExistence type="predicted"/>
<dbReference type="EMBL" id="AB855771">
    <property type="protein sequence ID" value="BAP25754.1"/>
    <property type="molecule type" value="Genomic_DNA"/>
</dbReference>
<accession>A0A077K316</accession>
<dbReference type="RefSeq" id="WP_032072494.1">
    <property type="nucleotide sequence ID" value="NC_025146.1"/>
</dbReference>
<evidence type="ECO:0000313" key="1">
    <source>
        <dbReference type="EMBL" id="BAP25754.1"/>
    </source>
</evidence>
<protein>
    <submittedName>
        <fullName evidence="1">Uncharacterized protein</fullName>
    </submittedName>
</protein>
<sequence length="102" mass="12100">MIHDKSICEKCRYNDINGYSLRLRHCNKCDNYGEKVLKADVRVIQKPVEIRIDCPHCCYEIDMSYSDFEDLMPSDYPGDWTGQKIECPNCEKEIQIEDNEWD</sequence>
<reference evidence="1" key="1">
    <citation type="submission" date="2013-09" db="EMBL/GenBank/DDBJ databases">
        <title>Analysis of type B2 neurotoxin-encoding plasmid in Clostridium botulinum.</title>
        <authorList>
            <person name="Hosomi K."/>
            <person name="Sakaguchi Y."/>
            <person name="Gotoh K."/>
            <person name="Nakamura K."/>
            <person name="Kohda T."/>
            <person name="Mukamoto M."/>
            <person name="Iida T."/>
            <person name="Kozaki S."/>
        </authorList>
    </citation>
    <scope>NUCLEOTIDE SEQUENCE</scope>
    <source>
        <strain evidence="1">111</strain>
        <plasmid evidence="1">pCB111</plasmid>
    </source>
</reference>
<keyword evidence="1" id="KW-0614">Plasmid</keyword>
<dbReference type="AlphaFoldDB" id="A0A077K316"/>
<organism evidence="1">
    <name type="scientific">Clostridium botulinum</name>
    <dbReference type="NCBI Taxonomy" id="1491"/>
    <lineage>
        <taxon>Bacteria</taxon>
        <taxon>Bacillati</taxon>
        <taxon>Bacillota</taxon>
        <taxon>Clostridia</taxon>
        <taxon>Eubacteriales</taxon>
        <taxon>Clostridiaceae</taxon>
        <taxon>Clostridium</taxon>
    </lineage>
</organism>